<dbReference type="PANTHER" id="PTHR10169:SF38">
    <property type="entry name" value="DNA TOPOISOMERASE 2"/>
    <property type="match status" value="1"/>
</dbReference>
<evidence type="ECO:0000256" key="11">
    <source>
        <dbReference type="ARBA" id="ARBA00023029"/>
    </source>
</evidence>
<evidence type="ECO:0000256" key="14">
    <source>
        <dbReference type="ARBA" id="ARBA00023242"/>
    </source>
</evidence>
<dbReference type="InterPro" id="IPR013760">
    <property type="entry name" value="Topo_IIA-like_dom_sf"/>
</dbReference>
<dbReference type="FunFam" id="3.40.50.670:FF:000001">
    <property type="entry name" value="DNA topoisomerase 2"/>
    <property type="match status" value="2"/>
</dbReference>
<feature type="region of interest" description="Disordered" evidence="18">
    <location>
        <begin position="1119"/>
        <end position="1139"/>
    </location>
</feature>
<evidence type="ECO:0000256" key="18">
    <source>
        <dbReference type="SAM" id="MobiDB-lite"/>
    </source>
</evidence>
<dbReference type="FunFam" id="3.30.1490.30:FF:000001">
    <property type="entry name" value="DNA topoisomerase 2"/>
    <property type="match status" value="1"/>
</dbReference>
<comment type="caution">
    <text evidence="21">The sequence shown here is derived from an EMBL/GenBank/DDBJ whole genome shotgun (WGS) entry which is preliminary data.</text>
</comment>
<keyword evidence="11 15" id="KW-0799">Topoisomerase</keyword>
<dbReference type="SUPFAM" id="SSF54211">
    <property type="entry name" value="Ribosomal protein S5 domain 2-like"/>
    <property type="match status" value="1"/>
</dbReference>
<dbReference type="InterPro" id="IPR018522">
    <property type="entry name" value="TopoIIA_CS"/>
</dbReference>
<dbReference type="FunFam" id="1.10.268.10:FF:000002">
    <property type="entry name" value="DNA topoisomerase 2"/>
    <property type="match status" value="1"/>
</dbReference>
<feature type="compositionally biased region" description="Acidic residues" evidence="18">
    <location>
        <begin position="1463"/>
        <end position="1474"/>
    </location>
</feature>
<gene>
    <name evidence="21" type="ORF">LSH36_5g15008</name>
</gene>
<dbReference type="FunFam" id="3.30.1360.40:FF:000003">
    <property type="entry name" value="DNA topoisomerase 2"/>
    <property type="match status" value="1"/>
</dbReference>
<dbReference type="GO" id="GO:0006265">
    <property type="term" value="P:DNA topological change"/>
    <property type="evidence" value="ECO:0007669"/>
    <property type="project" value="UniProtKB-UniRule"/>
</dbReference>
<dbReference type="PROSITE" id="PS52040">
    <property type="entry name" value="TOPO_IIA"/>
    <property type="match status" value="1"/>
</dbReference>
<keyword evidence="22" id="KW-1185">Reference proteome</keyword>
<evidence type="ECO:0000256" key="7">
    <source>
        <dbReference type="ARBA" id="ARBA00022723"/>
    </source>
</evidence>
<evidence type="ECO:0000256" key="3">
    <source>
        <dbReference type="ARBA" id="ARBA00001936"/>
    </source>
</evidence>
<feature type="region of interest" description="Disordered" evidence="18">
    <location>
        <begin position="1448"/>
        <end position="1652"/>
    </location>
</feature>
<evidence type="ECO:0000256" key="17">
    <source>
        <dbReference type="SAM" id="Coils"/>
    </source>
</evidence>
<feature type="active site" description="O-(5'-phospho-DNA)-tyrosine intermediate" evidence="15">
    <location>
        <position position="823"/>
    </location>
</feature>
<feature type="compositionally biased region" description="Basic residues" evidence="18">
    <location>
        <begin position="1353"/>
        <end position="1364"/>
    </location>
</feature>
<evidence type="ECO:0000259" key="19">
    <source>
        <dbReference type="PROSITE" id="PS50880"/>
    </source>
</evidence>
<dbReference type="InterPro" id="IPR036890">
    <property type="entry name" value="HATPase_C_sf"/>
</dbReference>
<evidence type="ECO:0000256" key="13">
    <source>
        <dbReference type="ARBA" id="ARBA00023235"/>
    </source>
</evidence>
<keyword evidence="13 15" id="KW-0413">Isomerase</keyword>
<evidence type="ECO:0000256" key="6">
    <source>
        <dbReference type="ARBA" id="ARBA00011080"/>
    </source>
</evidence>
<dbReference type="InterPro" id="IPR003594">
    <property type="entry name" value="HATPase_dom"/>
</dbReference>
<feature type="region of interest" description="Disordered" evidence="18">
    <location>
        <begin position="1294"/>
        <end position="1433"/>
    </location>
</feature>
<comment type="cofactor">
    <cofactor evidence="2">
        <name>Ca(2+)</name>
        <dbReference type="ChEBI" id="CHEBI:29108"/>
    </cofactor>
</comment>
<keyword evidence="17" id="KW-0175">Coiled coil</keyword>
<keyword evidence="10" id="KW-0460">Magnesium</keyword>
<dbReference type="EC" id="5.6.2.2" evidence="16"/>
<evidence type="ECO:0000256" key="1">
    <source>
        <dbReference type="ARBA" id="ARBA00000185"/>
    </source>
</evidence>
<dbReference type="Gene3D" id="3.30.565.10">
    <property type="entry name" value="Histidine kinase-like ATPase, C-terminal domain"/>
    <property type="match status" value="1"/>
</dbReference>
<sequence>MSVGDAGSVLKWVTVFDKDKEKSNVHGTVEATAKTNGQSTNKRLSVERIYQKKSQLEHILLRPDTYIGSVEKVTQLMWVYDEESESMVQRELTYVPGLYKIFDEILVNASDNKQRDPKMTTVKIDIDPENNKIKIWNNGKGIPVVEHKTEKMYVPSMIFGHLLTSSNFDDTEKKVTGGRNGYGAKLCNVFSTKFIVETQSSDYRKAFKQVWTNNMTKPGEPKIVSAKGEDYTCVTFHPDLSKFKMEKLDKDVVDLFVRRAYDIAASTKGIRVFLNGKKLPVKNFKEYVELYTKGKIDDNDSPLKIVYECVNPRWEVALTLSEKGFQNVSFVNSIATTKGGRHVDYVTDQLVSKLIEVIKKKEKKGGIQIKPFQVKSHLWVFVNCLIENPTFDSQTKENMTLQAKGFGSKCTISEKFIIQITKCGVVEAVMSWMKFKQQSQLNKKMSGAKHSKLKGIPKLDDANDAGTRNSINCTLILTEGDSAKTLAVAGLSVIGRDKFGVFPLRGKVLNVREATHKQIMENAEINNIIKILGLRYKEKYDSEESLKTLRYGKLMIMTDQDQDGSHIKGLLINFIHHNWPHLLKQNFLEEFITPIVKVSKSKQELSFYSLPEFEEWKSETSNWHTWKVKYYKGLGTSTSKEAKEYFAAMDRHKIPFTYTGPEDDSAIVLAFSKKKIEERKEWLTNWMEERKRRAQIGLCDIYLYGKNTTHVTFNEFVNRELILFSNMDNERSIPSLVDGFKPGQRKVLFACLKRNLVKEMKVAQLAGSVAELSAYHHGEQSLMSTIVNLAQNFVGSNNINLLMPIGQFGTRLHGGKDSASPRYIFTMLCSLTRMLFNPNDDALLKSLFDDNLRIEPEWYVPIIPMVLVNGAEGIGTGWSTKVPNYDPREIIRNLKRMMADEAPQRMLPWYKGFKGAIEEIDEFKYITSGEVSIIDDQTIEITELPIKTWTQTYKENVLEPMLQGTEKTQPFITDFKEYHTDTTVKFVVKLAPEKLALAEEQGLHKVFKLQTTMSTNSMVLFDAKGCIRRYSNVDEILREFFEVRMDFYHRRKDYMEGMLAAESLKLDNIARFICEKIDGIIVIENKPKKEIIQMLVRRGYDPDPVKAWKEAQNKLKAIEDTADNNEEEEDESSSSGGASSADFNYLLSMPLWCLTKERKEELLKQRDDKSEELYQLRKKSPKDLWTDDLEIFLKELDEVEKKQEEDDRSSGLITSKTVKSRGKGRHKTLTSETMPSSMGRRVIPRIDPAILARAGQEAVSKRKKAMLKKEVNSILDEDVPVGDTDDVKPLIARIGLGMKAKKTGDDSKKQSSIVDAFSKSEKKKPKTAEIESNSDFEASDKDDEPKRDDLSPKKPKATKARNRKSAFDGSDSDLSESEFVKKAKKPFNSDSEDDIRSSKKKRRSGSDSEEFEINEDIELDVKPRERPARERKKVKYNVDEMLNLELSDEENIIKDQPPVSDQDFQDEFPEELDNEVNSNTEFSPVKATKTISESASEDDFEFLSTNNKKGSVGKSVHSSDDEFVPDSPKHKGKPKKAAPKKALSKSKSANYDIFGDKPKKRILKKRPLSDDDDDDDDFGKKTKKITKRKAPRKSAPKFSDSESDEEFTLNSKTVKDDAFKPDLSDIVPRKKIERSRKPVKYNIAEDSSDTDI</sequence>
<dbReference type="InterPro" id="IPR001154">
    <property type="entry name" value="TopoII_euk"/>
</dbReference>
<dbReference type="Pfam" id="PF00521">
    <property type="entry name" value="DNA_topoisoIV"/>
    <property type="match status" value="1"/>
</dbReference>
<feature type="domain" description="Topo IIA-type catalytic" evidence="20">
    <location>
        <begin position="733"/>
        <end position="1189"/>
    </location>
</feature>
<evidence type="ECO:0000256" key="2">
    <source>
        <dbReference type="ARBA" id="ARBA00001913"/>
    </source>
</evidence>
<dbReference type="InterPro" id="IPR031660">
    <property type="entry name" value="TOPRIM_C"/>
</dbReference>
<dbReference type="FunFam" id="3.30.565.10:FF:000004">
    <property type="entry name" value="DNA topoisomerase 2"/>
    <property type="match status" value="1"/>
</dbReference>
<dbReference type="InterPro" id="IPR013506">
    <property type="entry name" value="Topo_IIA_bsu_dom2"/>
</dbReference>
<feature type="region of interest" description="Disordered" evidence="18">
    <location>
        <begin position="1203"/>
        <end position="1236"/>
    </location>
</feature>
<dbReference type="CDD" id="cd16930">
    <property type="entry name" value="HATPase_TopII-like"/>
    <property type="match status" value="1"/>
</dbReference>
<dbReference type="PROSITE" id="PS50880">
    <property type="entry name" value="TOPRIM"/>
    <property type="match status" value="1"/>
</dbReference>
<dbReference type="GO" id="GO:0000819">
    <property type="term" value="P:sister chromatid segregation"/>
    <property type="evidence" value="ECO:0007669"/>
    <property type="project" value="TreeGrafter"/>
</dbReference>
<feature type="coiled-coil region" evidence="17">
    <location>
        <begin position="1159"/>
        <end position="1202"/>
    </location>
</feature>
<comment type="catalytic activity">
    <reaction evidence="1 15 16">
        <text>ATP-dependent breakage, passage and rejoining of double-stranded DNA.</text>
        <dbReference type="EC" id="5.6.2.2"/>
    </reaction>
</comment>
<evidence type="ECO:0000256" key="9">
    <source>
        <dbReference type="ARBA" id="ARBA00022840"/>
    </source>
</evidence>
<evidence type="ECO:0000256" key="5">
    <source>
        <dbReference type="ARBA" id="ARBA00004123"/>
    </source>
</evidence>
<evidence type="ECO:0000256" key="10">
    <source>
        <dbReference type="ARBA" id="ARBA00022842"/>
    </source>
</evidence>
<keyword evidence="9 16" id="KW-0067">ATP-binding</keyword>
<dbReference type="Gene3D" id="1.10.268.10">
    <property type="entry name" value="Topoisomerase, domain 3"/>
    <property type="match status" value="1"/>
</dbReference>
<evidence type="ECO:0000256" key="8">
    <source>
        <dbReference type="ARBA" id="ARBA00022741"/>
    </source>
</evidence>
<dbReference type="GO" id="GO:0046872">
    <property type="term" value="F:metal ion binding"/>
    <property type="evidence" value="ECO:0007669"/>
    <property type="project" value="UniProtKB-KW"/>
</dbReference>
<dbReference type="Gene3D" id="3.30.1490.30">
    <property type="match status" value="1"/>
</dbReference>
<protein>
    <recommendedName>
        <fullName evidence="16">DNA topoisomerase 2</fullName>
        <ecNumber evidence="16">5.6.2.2</ecNumber>
    </recommendedName>
</protein>
<keyword evidence="14" id="KW-0539">Nucleus</keyword>
<dbReference type="InterPro" id="IPR013759">
    <property type="entry name" value="Topo_IIA_B_C"/>
</dbReference>
<dbReference type="PRINTS" id="PR01158">
    <property type="entry name" value="TOPISMRASEII"/>
</dbReference>
<dbReference type="Gene3D" id="3.30.230.10">
    <property type="match status" value="1"/>
</dbReference>
<dbReference type="GO" id="GO:0005634">
    <property type="term" value="C:nucleus"/>
    <property type="evidence" value="ECO:0007669"/>
    <property type="project" value="UniProtKB-SubCell"/>
</dbReference>
<dbReference type="PRINTS" id="PR00418">
    <property type="entry name" value="TPI2FAMILY"/>
</dbReference>
<dbReference type="Pfam" id="PF00204">
    <property type="entry name" value="DNA_gyraseB"/>
    <property type="match status" value="1"/>
</dbReference>
<dbReference type="Pfam" id="PF01751">
    <property type="entry name" value="Toprim"/>
    <property type="match status" value="1"/>
</dbReference>
<feature type="compositionally biased region" description="Basic and acidic residues" evidence="18">
    <location>
        <begin position="1343"/>
        <end position="1352"/>
    </location>
</feature>
<name>A0AAD9NH12_9ANNE</name>
<evidence type="ECO:0000256" key="16">
    <source>
        <dbReference type="RuleBase" id="RU362094"/>
    </source>
</evidence>
<dbReference type="GO" id="GO:0005524">
    <property type="term" value="F:ATP binding"/>
    <property type="evidence" value="ECO:0007669"/>
    <property type="project" value="UniProtKB-UniRule"/>
</dbReference>
<comment type="subcellular location">
    <subcellularLocation>
        <location evidence="5">Nucleus</location>
    </subcellularLocation>
</comment>
<feature type="domain" description="Toprim" evidence="19">
    <location>
        <begin position="473"/>
        <end position="590"/>
    </location>
</feature>
<reference evidence="21" key="1">
    <citation type="journal article" date="2023" name="Mol. Biol. Evol.">
        <title>Third-Generation Sequencing Reveals the Adaptive Role of the Epigenome in Three Deep-Sea Polychaetes.</title>
        <authorList>
            <person name="Perez M."/>
            <person name="Aroh O."/>
            <person name="Sun Y."/>
            <person name="Lan Y."/>
            <person name="Juniper S.K."/>
            <person name="Young C.R."/>
            <person name="Angers B."/>
            <person name="Qian P.Y."/>
        </authorList>
    </citation>
    <scope>NUCLEOTIDE SEQUENCE</scope>
    <source>
        <strain evidence="21">P08H-3</strain>
    </source>
</reference>
<evidence type="ECO:0000256" key="15">
    <source>
        <dbReference type="PROSITE-ProRule" id="PRU01384"/>
    </source>
</evidence>
<evidence type="ECO:0000313" key="22">
    <source>
        <dbReference type="Proteomes" id="UP001208570"/>
    </source>
</evidence>
<feature type="compositionally biased region" description="Basic and acidic residues" evidence="18">
    <location>
        <begin position="1613"/>
        <end position="1630"/>
    </location>
</feature>
<dbReference type="InterPro" id="IPR006171">
    <property type="entry name" value="TOPRIM_dom"/>
</dbReference>
<evidence type="ECO:0000256" key="4">
    <source>
        <dbReference type="ARBA" id="ARBA00001946"/>
    </source>
</evidence>
<dbReference type="InterPro" id="IPR002205">
    <property type="entry name" value="Topo_IIA_dom_A"/>
</dbReference>
<dbReference type="SMART" id="SM00434">
    <property type="entry name" value="TOP4c"/>
    <property type="match status" value="1"/>
</dbReference>
<dbReference type="GO" id="GO:0000712">
    <property type="term" value="P:resolution of meiotic recombination intermediates"/>
    <property type="evidence" value="ECO:0007669"/>
    <property type="project" value="TreeGrafter"/>
</dbReference>
<comment type="subunit">
    <text evidence="16">Homodimer.</text>
</comment>
<dbReference type="CDD" id="cd03481">
    <property type="entry name" value="TopoIIA_Trans_ScTopoIIA"/>
    <property type="match status" value="1"/>
</dbReference>
<dbReference type="Pfam" id="PF16898">
    <property type="entry name" value="TOPRIM_C"/>
    <property type="match status" value="1"/>
</dbReference>
<dbReference type="SUPFAM" id="SSF55874">
    <property type="entry name" value="ATPase domain of HSP90 chaperone/DNA topoisomerase II/histidine kinase"/>
    <property type="match status" value="1"/>
</dbReference>
<comment type="function">
    <text evidence="16">Control of topological states of DNA by transient breakage and subsequent rejoining of DNA strands. Topoisomerase II makes double-strand breaks.</text>
</comment>
<comment type="cofactor">
    <cofactor evidence="4">
        <name>Mg(2+)</name>
        <dbReference type="ChEBI" id="CHEBI:18420"/>
    </cofactor>
</comment>
<dbReference type="InterPro" id="IPR020568">
    <property type="entry name" value="Ribosomal_Su5_D2-typ_SF"/>
</dbReference>
<dbReference type="InterPro" id="IPR050634">
    <property type="entry name" value="DNA_Topoisomerase_II"/>
</dbReference>
<dbReference type="Gene3D" id="3.40.50.670">
    <property type="match status" value="1"/>
</dbReference>
<dbReference type="SUPFAM" id="SSF56719">
    <property type="entry name" value="Type II DNA topoisomerase"/>
    <property type="match status" value="1"/>
</dbReference>
<feature type="compositionally biased region" description="Basic residues" evidence="18">
    <location>
        <begin position="1530"/>
        <end position="1544"/>
    </location>
</feature>
<evidence type="ECO:0000256" key="12">
    <source>
        <dbReference type="ARBA" id="ARBA00023125"/>
    </source>
</evidence>
<dbReference type="CDD" id="cd03365">
    <property type="entry name" value="TOPRIM_TopoIIA"/>
    <property type="match status" value="1"/>
</dbReference>
<keyword evidence="8 16" id="KW-0547">Nucleotide-binding</keyword>
<proteinExistence type="inferred from homology"/>
<feature type="compositionally biased region" description="Basic residues" evidence="18">
    <location>
        <begin position="1581"/>
        <end position="1595"/>
    </location>
</feature>
<feature type="compositionally biased region" description="Acidic residues" evidence="18">
    <location>
        <begin position="1407"/>
        <end position="1418"/>
    </location>
</feature>
<dbReference type="InterPro" id="IPR001241">
    <property type="entry name" value="Topo_IIA"/>
</dbReference>
<dbReference type="InterPro" id="IPR014721">
    <property type="entry name" value="Ribsml_uS5_D2-typ_fold_subgr"/>
</dbReference>
<dbReference type="GO" id="GO:0003677">
    <property type="term" value="F:DNA binding"/>
    <property type="evidence" value="ECO:0007669"/>
    <property type="project" value="UniProtKB-UniRule"/>
</dbReference>
<accession>A0AAD9NH12</accession>
<dbReference type="Gene3D" id="3.30.1360.40">
    <property type="match status" value="1"/>
</dbReference>
<dbReference type="EMBL" id="JAODUP010000005">
    <property type="protein sequence ID" value="KAK2170002.1"/>
    <property type="molecule type" value="Genomic_DNA"/>
</dbReference>
<dbReference type="CDD" id="cd00187">
    <property type="entry name" value="TOP4c"/>
    <property type="match status" value="1"/>
</dbReference>
<dbReference type="Gene3D" id="3.90.199.10">
    <property type="entry name" value="Topoisomerase II, domain 5"/>
    <property type="match status" value="1"/>
</dbReference>
<dbReference type="Pfam" id="PF02518">
    <property type="entry name" value="HATPase_c"/>
    <property type="match status" value="1"/>
</dbReference>
<dbReference type="PROSITE" id="PS00177">
    <property type="entry name" value="TOPOISOMERASE_II"/>
    <property type="match status" value="1"/>
</dbReference>
<dbReference type="GO" id="GO:0003918">
    <property type="term" value="F:DNA topoisomerase type II (double strand cut, ATP-hydrolyzing) activity"/>
    <property type="evidence" value="ECO:0007669"/>
    <property type="project" value="UniProtKB-UniRule"/>
</dbReference>
<dbReference type="FunFam" id="3.30.230.10:FF:000008">
    <property type="entry name" value="DNA topoisomerase 2"/>
    <property type="match status" value="1"/>
</dbReference>
<keyword evidence="7" id="KW-0479">Metal-binding</keyword>
<keyword evidence="12 15" id="KW-0238">DNA-binding</keyword>
<feature type="compositionally biased region" description="Basic and acidic residues" evidence="18">
    <location>
        <begin position="1419"/>
        <end position="1428"/>
    </location>
</feature>
<evidence type="ECO:0000259" key="20">
    <source>
        <dbReference type="PROSITE" id="PS52040"/>
    </source>
</evidence>
<dbReference type="InterPro" id="IPR013757">
    <property type="entry name" value="Topo_IIA_A_a_sf"/>
</dbReference>
<feature type="compositionally biased region" description="Acidic residues" evidence="18">
    <location>
        <begin position="1120"/>
        <end position="1132"/>
    </location>
</feature>
<organism evidence="21 22">
    <name type="scientific">Paralvinella palmiformis</name>
    <dbReference type="NCBI Taxonomy" id="53620"/>
    <lineage>
        <taxon>Eukaryota</taxon>
        <taxon>Metazoa</taxon>
        <taxon>Spiralia</taxon>
        <taxon>Lophotrochozoa</taxon>
        <taxon>Annelida</taxon>
        <taxon>Polychaeta</taxon>
        <taxon>Sedentaria</taxon>
        <taxon>Canalipalpata</taxon>
        <taxon>Terebellida</taxon>
        <taxon>Terebelliformia</taxon>
        <taxon>Alvinellidae</taxon>
        <taxon>Paralvinella</taxon>
    </lineage>
</organism>
<dbReference type="Proteomes" id="UP001208570">
    <property type="component" value="Unassembled WGS sequence"/>
</dbReference>
<dbReference type="InterPro" id="IPR034157">
    <property type="entry name" value="TOPRIM_TopoII"/>
</dbReference>
<feature type="compositionally biased region" description="Basic residues" evidence="18">
    <location>
        <begin position="1218"/>
        <end position="1228"/>
    </location>
</feature>
<dbReference type="InterPro" id="IPR013758">
    <property type="entry name" value="Topo_IIA_A/C_ab"/>
</dbReference>
<dbReference type="FunFam" id="3.90.199.10:FF:000002">
    <property type="entry name" value="DNA topoisomerase 2"/>
    <property type="match status" value="1"/>
</dbReference>
<comment type="similarity">
    <text evidence="6 16">Belongs to the type II topoisomerase family.</text>
</comment>
<comment type="cofactor">
    <cofactor evidence="3">
        <name>Mn(2+)</name>
        <dbReference type="ChEBI" id="CHEBI:29035"/>
    </cofactor>
</comment>
<dbReference type="SMART" id="SM00433">
    <property type="entry name" value="TOP2c"/>
    <property type="match status" value="1"/>
</dbReference>
<dbReference type="PANTHER" id="PTHR10169">
    <property type="entry name" value="DNA TOPOISOMERASE/GYRASE"/>
    <property type="match status" value="1"/>
</dbReference>
<evidence type="ECO:0000313" key="21">
    <source>
        <dbReference type="EMBL" id="KAK2170002.1"/>
    </source>
</evidence>